<reference evidence="4" key="1">
    <citation type="submission" date="2016-10" db="EMBL/GenBank/DDBJ databases">
        <authorList>
            <person name="Varghese N."/>
            <person name="Submissions S."/>
        </authorList>
    </citation>
    <scope>NUCLEOTIDE SEQUENCE [LARGE SCALE GENOMIC DNA]</scope>
    <source>
        <strain evidence="4">DSM 44718</strain>
    </source>
</reference>
<keyword evidence="1" id="KW-0812">Transmembrane</keyword>
<evidence type="ECO:0000313" key="4">
    <source>
        <dbReference type="Proteomes" id="UP000199632"/>
    </source>
</evidence>
<proteinExistence type="predicted"/>
<dbReference type="RefSeq" id="WP_090788754.1">
    <property type="nucleotide sequence ID" value="NZ_BOND01000018.1"/>
</dbReference>
<dbReference type="STRING" id="137265.SAMN05421684_1548"/>
<dbReference type="InterPro" id="IPR057746">
    <property type="entry name" value="CpnT-like_N"/>
</dbReference>
<feature type="transmembrane region" description="Helical" evidence="1">
    <location>
        <begin position="88"/>
        <end position="110"/>
    </location>
</feature>
<dbReference type="OrthoDB" id="2677932at2"/>
<organism evidence="3 4">
    <name type="scientific">Asanoa ishikariensis</name>
    <dbReference type="NCBI Taxonomy" id="137265"/>
    <lineage>
        <taxon>Bacteria</taxon>
        <taxon>Bacillati</taxon>
        <taxon>Actinomycetota</taxon>
        <taxon>Actinomycetes</taxon>
        <taxon>Micromonosporales</taxon>
        <taxon>Micromonosporaceae</taxon>
        <taxon>Asanoa</taxon>
    </lineage>
</organism>
<name>A0A1H3MQ42_9ACTN</name>
<dbReference type="EMBL" id="FNQB01000001">
    <property type="protein sequence ID" value="SDY78716.1"/>
    <property type="molecule type" value="Genomic_DNA"/>
</dbReference>
<feature type="domain" description="Outer membrane channel protein CpnT-like N-terminal" evidence="2">
    <location>
        <begin position="18"/>
        <end position="141"/>
    </location>
</feature>
<evidence type="ECO:0000259" key="2">
    <source>
        <dbReference type="Pfam" id="PF25547"/>
    </source>
</evidence>
<keyword evidence="1" id="KW-0472">Membrane</keyword>
<sequence length="164" mass="17263">MSLEIPGELRSLLGVLGYTWPEADEDKLLEMGQAWLRFATTLDTLTASAQSTAAPVWSTNTGADITAFQEWWANENSPLASMRDGMPAAVLTGTGLVICGTIVLALKVAVIVQLTILAIQIAQAIATAPVTFGASLAEIPIFQQLARIAVGALIDQVIATLLEA</sequence>
<protein>
    <recommendedName>
        <fullName evidence="2">Outer membrane channel protein CpnT-like N-terminal domain-containing protein</fullName>
    </recommendedName>
</protein>
<keyword evidence="1" id="KW-1133">Transmembrane helix</keyword>
<dbReference type="Proteomes" id="UP000199632">
    <property type="component" value="Unassembled WGS sequence"/>
</dbReference>
<gene>
    <name evidence="3" type="ORF">SAMN05421684_1548</name>
</gene>
<dbReference type="AlphaFoldDB" id="A0A1H3MQ42"/>
<evidence type="ECO:0000256" key="1">
    <source>
        <dbReference type="SAM" id="Phobius"/>
    </source>
</evidence>
<evidence type="ECO:0000313" key="3">
    <source>
        <dbReference type="EMBL" id="SDY78716.1"/>
    </source>
</evidence>
<dbReference type="Pfam" id="PF25547">
    <property type="entry name" value="WXG100_2"/>
    <property type="match status" value="1"/>
</dbReference>
<accession>A0A1H3MQ42</accession>
<keyword evidence="4" id="KW-1185">Reference proteome</keyword>